<sequence length="90" mass="10164">MTTDKEKSRRSWVVYSVLAILVTVGPYVSGYFLLSDSHGSPLSSGICVRDFDHDILRRAFVPMGWIEAKVRGTLVTLWSVNGHDVYYPSR</sequence>
<keyword evidence="1" id="KW-0472">Membrane</keyword>
<organism evidence="2 3">
    <name type="scientific">Symmachiella macrocystis</name>
    <dbReference type="NCBI Taxonomy" id="2527985"/>
    <lineage>
        <taxon>Bacteria</taxon>
        <taxon>Pseudomonadati</taxon>
        <taxon>Planctomycetota</taxon>
        <taxon>Planctomycetia</taxon>
        <taxon>Planctomycetales</taxon>
        <taxon>Planctomycetaceae</taxon>
        <taxon>Symmachiella</taxon>
    </lineage>
</organism>
<protein>
    <submittedName>
        <fullName evidence="2">Uncharacterized protein</fullName>
    </submittedName>
</protein>
<proteinExistence type="predicted"/>
<reference evidence="2 3" key="1">
    <citation type="submission" date="2019-02" db="EMBL/GenBank/DDBJ databases">
        <title>Deep-cultivation of Planctomycetes and their phenomic and genomic characterization uncovers novel biology.</title>
        <authorList>
            <person name="Wiegand S."/>
            <person name="Jogler M."/>
            <person name="Boedeker C."/>
            <person name="Pinto D."/>
            <person name="Vollmers J."/>
            <person name="Rivas-Marin E."/>
            <person name="Kohn T."/>
            <person name="Peeters S.H."/>
            <person name="Heuer A."/>
            <person name="Rast P."/>
            <person name="Oberbeckmann S."/>
            <person name="Bunk B."/>
            <person name="Jeske O."/>
            <person name="Meyerdierks A."/>
            <person name="Storesund J.E."/>
            <person name="Kallscheuer N."/>
            <person name="Luecker S."/>
            <person name="Lage O.M."/>
            <person name="Pohl T."/>
            <person name="Merkel B.J."/>
            <person name="Hornburger P."/>
            <person name="Mueller R.-W."/>
            <person name="Bruemmer F."/>
            <person name="Labrenz M."/>
            <person name="Spormann A.M."/>
            <person name="Op Den Camp H."/>
            <person name="Overmann J."/>
            <person name="Amann R."/>
            <person name="Jetten M.S.M."/>
            <person name="Mascher T."/>
            <person name="Medema M.H."/>
            <person name="Devos D.P."/>
            <person name="Kaster A.-K."/>
            <person name="Ovreas L."/>
            <person name="Rohde M."/>
            <person name="Galperin M.Y."/>
            <person name="Jogler C."/>
        </authorList>
    </citation>
    <scope>NUCLEOTIDE SEQUENCE [LARGE SCALE GENOMIC DNA]</scope>
    <source>
        <strain evidence="2 3">CA54</strain>
    </source>
</reference>
<keyword evidence="3" id="KW-1185">Reference proteome</keyword>
<name>A0A5C6BQV2_9PLAN</name>
<dbReference type="RefSeq" id="WP_146371872.1">
    <property type="nucleotide sequence ID" value="NZ_SJPP01000001.1"/>
</dbReference>
<dbReference type="EMBL" id="SJPP01000001">
    <property type="protein sequence ID" value="TWU14583.1"/>
    <property type="molecule type" value="Genomic_DNA"/>
</dbReference>
<evidence type="ECO:0000313" key="2">
    <source>
        <dbReference type="EMBL" id="TWU14583.1"/>
    </source>
</evidence>
<feature type="transmembrane region" description="Helical" evidence="1">
    <location>
        <begin position="12"/>
        <end position="34"/>
    </location>
</feature>
<dbReference type="AlphaFoldDB" id="A0A5C6BQV2"/>
<keyword evidence="1" id="KW-0812">Transmembrane</keyword>
<keyword evidence="1" id="KW-1133">Transmembrane helix</keyword>
<comment type="caution">
    <text evidence="2">The sequence shown here is derived from an EMBL/GenBank/DDBJ whole genome shotgun (WGS) entry which is preliminary data.</text>
</comment>
<dbReference type="Proteomes" id="UP000320735">
    <property type="component" value="Unassembled WGS sequence"/>
</dbReference>
<evidence type="ECO:0000313" key="3">
    <source>
        <dbReference type="Proteomes" id="UP000320735"/>
    </source>
</evidence>
<gene>
    <name evidence="2" type="ORF">CA54_34520</name>
</gene>
<accession>A0A5C6BQV2</accession>
<evidence type="ECO:0000256" key="1">
    <source>
        <dbReference type="SAM" id="Phobius"/>
    </source>
</evidence>